<accession>A0A7X6FPD4</accession>
<gene>
    <name evidence="2" type="ORF">HGG76_06555</name>
</gene>
<dbReference type="Proteomes" id="UP000558475">
    <property type="component" value="Unassembled WGS sequence"/>
</dbReference>
<comment type="caution">
    <text evidence="2">The sequence shown here is derived from an EMBL/GenBank/DDBJ whole genome shotgun (WGS) entry which is preliminary data.</text>
</comment>
<evidence type="ECO:0000313" key="2">
    <source>
        <dbReference type="EMBL" id="NKW09506.1"/>
    </source>
</evidence>
<protein>
    <submittedName>
        <fullName evidence="2">Uncharacterized protein</fullName>
    </submittedName>
</protein>
<sequence length="106" mass="11691">MALESVIKLCAFLTVGFACTFFLFGTPSQLINQISQSPEALEAFHYQTSIGTWIVQSALSAAAIIMLPRQFHVTVVESRSEKNCEQPPGSSRFIWSSSISSYFPLP</sequence>
<evidence type="ECO:0000256" key="1">
    <source>
        <dbReference type="SAM" id="Phobius"/>
    </source>
</evidence>
<keyword evidence="1" id="KW-0472">Membrane</keyword>
<name>A0A7X6FPD4_9HYPH</name>
<proteinExistence type="predicted"/>
<keyword evidence="1" id="KW-1133">Transmembrane helix</keyword>
<organism evidence="2 3">
    <name type="scientific">Brucella tritici</name>
    <dbReference type="NCBI Taxonomy" id="94626"/>
    <lineage>
        <taxon>Bacteria</taxon>
        <taxon>Pseudomonadati</taxon>
        <taxon>Pseudomonadota</taxon>
        <taxon>Alphaproteobacteria</taxon>
        <taxon>Hyphomicrobiales</taxon>
        <taxon>Brucellaceae</taxon>
        <taxon>Brucella/Ochrobactrum group</taxon>
        <taxon>Brucella</taxon>
    </lineage>
</organism>
<keyword evidence="1" id="KW-0812">Transmembrane</keyword>
<reference evidence="2 3" key="1">
    <citation type="submission" date="2020-04" db="EMBL/GenBank/DDBJ databases">
        <title>Whole genome sequencing of clinical and environmental type strains of Ochrobactrum.</title>
        <authorList>
            <person name="Dharne M."/>
        </authorList>
    </citation>
    <scope>NUCLEOTIDE SEQUENCE [LARGE SCALE GENOMIC DNA]</scope>
    <source>
        <strain evidence="2 3">DSM 13340</strain>
    </source>
</reference>
<dbReference type="AlphaFoldDB" id="A0A7X6FPD4"/>
<feature type="transmembrane region" description="Helical" evidence="1">
    <location>
        <begin position="6"/>
        <end position="25"/>
    </location>
</feature>
<evidence type="ECO:0000313" key="3">
    <source>
        <dbReference type="Proteomes" id="UP000558475"/>
    </source>
</evidence>
<dbReference type="EMBL" id="JAAXZB010000001">
    <property type="protein sequence ID" value="NKW09506.1"/>
    <property type="molecule type" value="Genomic_DNA"/>
</dbReference>